<evidence type="ECO:0000256" key="2">
    <source>
        <dbReference type="ARBA" id="ARBA00012737"/>
    </source>
</evidence>
<evidence type="ECO:0000259" key="5">
    <source>
        <dbReference type="Pfam" id="PF00733"/>
    </source>
</evidence>
<organism evidence="6 7">
    <name type="scientific">Jiangella alkaliphila</name>
    <dbReference type="NCBI Taxonomy" id="419479"/>
    <lineage>
        <taxon>Bacteria</taxon>
        <taxon>Bacillati</taxon>
        <taxon>Actinomycetota</taxon>
        <taxon>Actinomycetes</taxon>
        <taxon>Jiangellales</taxon>
        <taxon>Jiangellaceae</taxon>
        <taxon>Jiangella</taxon>
    </lineage>
</organism>
<evidence type="ECO:0000313" key="7">
    <source>
        <dbReference type="Proteomes" id="UP000182977"/>
    </source>
</evidence>
<dbReference type="PANTHER" id="PTHR43284:SF1">
    <property type="entry name" value="ASPARAGINE SYNTHETASE"/>
    <property type="match status" value="1"/>
</dbReference>
<dbReference type="NCBIfam" id="NF033561">
    <property type="entry name" value="macrolact_Ik_Al"/>
    <property type="match status" value="1"/>
</dbReference>
<protein>
    <recommendedName>
        <fullName evidence="2">asparagine synthase (glutamine-hydrolyzing)</fullName>
        <ecNumber evidence="2">6.3.5.4</ecNumber>
    </recommendedName>
</protein>
<sequence length="556" mass="60197">MRWFGGCAPGDHLPLPCDADLIWDSPPVWTMGGWPGQTLRVVTDAEARLAVFGACSADQSSLLRAARSRDLPAACSDWAGSFVVARLPGNGTLDLVTDPVGACPLYLAQTPSGIVWGSSSLALSSLTGCRIDREWLSSYLADKDSMPRDRSAWADVAPVPPGHQITLAAGRIAATRGWWSPTRRQYDDAVTLVRRSLLGGVKARMNAPKVSVDLAGMDSTTIAAIAARYGRVLAMTVHPEGRDEGGDLDYARAFTDTNVTQALLPMPTDQLPFGRSADRLPPSDEPAPSSASWAFFSAQLRMAEAAGSTCHLTGDGGDNLFLPPPSHLTLLAHRGRIVRLWRDAHGWARLRSVSPWGVVAAAVRGDAQQLTQPWNARPSWVRNATATRHRAEADPDALLIHGVRSVARAAHADRQLADRLGVDLHNPYFDGTVLDAVTSAPPWMRYSTRRYKPMLADATGDLLPQQHRRRSTKGTFAGDFHRGLRLNLRRVLDLTSGHLADLGLIEPSLLGSAIRRAALGVDAMWATLMPTLDAAMWLEAIQRRPGISWTTTLGLK</sequence>
<dbReference type="Pfam" id="PF00733">
    <property type="entry name" value="Asn_synthase"/>
    <property type="match status" value="1"/>
</dbReference>
<evidence type="ECO:0000256" key="1">
    <source>
        <dbReference type="ARBA" id="ARBA00005187"/>
    </source>
</evidence>
<dbReference type="AlphaFoldDB" id="A0A1H2GJV2"/>
<name>A0A1H2GJV2_9ACTN</name>
<evidence type="ECO:0000313" key="6">
    <source>
        <dbReference type="EMBL" id="SDU19691.1"/>
    </source>
</evidence>
<gene>
    <name evidence="6" type="ORF">SAMN04488563_0531</name>
</gene>
<dbReference type="GO" id="GO:0004066">
    <property type="term" value="F:asparagine synthase (glutamine-hydrolyzing) activity"/>
    <property type="evidence" value="ECO:0007669"/>
    <property type="project" value="UniProtKB-EC"/>
</dbReference>
<dbReference type="STRING" id="419479.SAMN04488563_0531"/>
<evidence type="ECO:0000256" key="3">
    <source>
        <dbReference type="ARBA" id="ARBA00022888"/>
    </source>
</evidence>
<dbReference type="InterPro" id="IPR051786">
    <property type="entry name" value="ASN_synthetase/amidase"/>
</dbReference>
<dbReference type="Gene3D" id="3.60.20.10">
    <property type="entry name" value="Glutamine Phosphoribosylpyrophosphate, subunit 1, domain 1"/>
    <property type="match status" value="1"/>
</dbReference>
<feature type="domain" description="Asparagine synthetase" evidence="5">
    <location>
        <begin position="194"/>
        <end position="539"/>
    </location>
</feature>
<dbReference type="EC" id="6.3.5.4" evidence="2"/>
<keyword evidence="7" id="KW-1185">Reference proteome</keyword>
<dbReference type="SUPFAM" id="SSF56235">
    <property type="entry name" value="N-terminal nucleophile aminohydrolases (Ntn hydrolases)"/>
    <property type="match status" value="1"/>
</dbReference>
<dbReference type="InterPro" id="IPR014729">
    <property type="entry name" value="Rossmann-like_a/b/a_fold"/>
</dbReference>
<keyword evidence="3" id="KW-0028">Amino-acid biosynthesis</keyword>
<dbReference type="InterPro" id="IPR001962">
    <property type="entry name" value="Asn_synthase"/>
</dbReference>
<comment type="catalytic activity">
    <reaction evidence="4">
        <text>L-aspartate + L-glutamine + ATP + H2O = L-asparagine + L-glutamate + AMP + diphosphate + H(+)</text>
        <dbReference type="Rhea" id="RHEA:12228"/>
        <dbReference type="ChEBI" id="CHEBI:15377"/>
        <dbReference type="ChEBI" id="CHEBI:15378"/>
        <dbReference type="ChEBI" id="CHEBI:29985"/>
        <dbReference type="ChEBI" id="CHEBI:29991"/>
        <dbReference type="ChEBI" id="CHEBI:30616"/>
        <dbReference type="ChEBI" id="CHEBI:33019"/>
        <dbReference type="ChEBI" id="CHEBI:58048"/>
        <dbReference type="ChEBI" id="CHEBI:58359"/>
        <dbReference type="ChEBI" id="CHEBI:456215"/>
        <dbReference type="EC" id="6.3.5.4"/>
    </reaction>
</comment>
<dbReference type="Gene3D" id="3.40.50.620">
    <property type="entry name" value="HUPs"/>
    <property type="match status" value="1"/>
</dbReference>
<proteinExistence type="predicted"/>
<accession>A0A1H2GJV2</accession>
<dbReference type="Proteomes" id="UP000182977">
    <property type="component" value="Chromosome I"/>
</dbReference>
<comment type="pathway">
    <text evidence="1">Amino-acid biosynthesis; L-asparagine biosynthesis; L-asparagine from L-aspartate (L-Gln route): step 1/1.</text>
</comment>
<dbReference type="PANTHER" id="PTHR43284">
    <property type="entry name" value="ASPARAGINE SYNTHETASE (GLUTAMINE-HYDROLYZING)"/>
    <property type="match status" value="1"/>
</dbReference>
<dbReference type="InterPro" id="IPR029055">
    <property type="entry name" value="Ntn_hydrolases_N"/>
</dbReference>
<dbReference type="SUPFAM" id="SSF52402">
    <property type="entry name" value="Adenine nucleotide alpha hydrolases-like"/>
    <property type="match status" value="1"/>
</dbReference>
<keyword evidence="3" id="KW-0061">Asparagine biosynthesis</keyword>
<reference evidence="7" key="1">
    <citation type="submission" date="2016-10" db="EMBL/GenBank/DDBJ databases">
        <authorList>
            <person name="Varghese N."/>
            <person name="Submissions S."/>
        </authorList>
    </citation>
    <scope>NUCLEOTIDE SEQUENCE [LARGE SCALE GENOMIC DNA]</scope>
    <source>
        <strain evidence="7">DSM 45079</strain>
    </source>
</reference>
<dbReference type="RefSeq" id="WP_082154881.1">
    <property type="nucleotide sequence ID" value="NZ_KQ061219.1"/>
</dbReference>
<dbReference type="GO" id="GO:0006529">
    <property type="term" value="P:asparagine biosynthetic process"/>
    <property type="evidence" value="ECO:0007669"/>
    <property type="project" value="UniProtKB-KW"/>
</dbReference>
<dbReference type="EMBL" id="LT629791">
    <property type="protein sequence ID" value="SDU19691.1"/>
    <property type="molecule type" value="Genomic_DNA"/>
</dbReference>
<evidence type="ECO:0000256" key="4">
    <source>
        <dbReference type="ARBA" id="ARBA00048741"/>
    </source>
</evidence>
<dbReference type="OrthoDB" id="7053173at2"/>